<dbReference type="Pfam" id="PF07963">
    <property type="entry name" value="N_methyl"/>
    <property type="match status" value="1"/>
</dbReference>
<evidence type="ECO:0000256" key="3">
    <source>
        <dbReference type="SAM" id="Phobius"/>
    </source>
</evidence>
<comment type="subcellular location">
    <subcellularLocation>
        <location evidence="1">Cell surface</location>
    </subcellularLocation>
</comment>
<proteinExistence type="predicted"/>
<evidence type="ECO:0000313" key="4">
    <source>
        <dbReference type="EMBL" id="TNJ64506.1"/>
    </source>
</evidence>
<dbReference type="AlphaFoldDB" id="A0A5C4T6Q1"/>
<accession>A0A5C4T6Q1</accession>
<keyword evidence="3" id="KW-0812">Transmembrane</keyword>
<keyword evidence="3" id="KW-1133">Transmembrane helix</keyword>
<protein>
    <submittedName>
        <fullName evidence="4">Prepilin-type N-terminal cleavage/methylation domain-containing protein</fullName>
    </submittedName>
</protein>
<evidence type="ECO:0000256" key="2">
    <source>
        <dbReference type="ARBA" id="ARBA00023287"/>
    </source>
</evidence>
<dbReference type="InterPro" id="IPR012902">
    <property type="entry name" value="N_methyl_site"/>
</dbReference>
<dbReference type="EMBL" id="VDCQ01000028">
    <property type="protein sequence ID" value="TNJ64506.1"/>
    <property type="molecule type" value="Genomic_DNA"/>
</dbReference>
<name>A0A5C4T6Q1_9BACL</name>
<keyword evidence="2" id="KW-0178">Competence</keyword>
<evidence type="ECO:0000256" key="1">
    <source>
        <dbReference type="ARBA" id="ARBA00004241"/>
    </source>
</evidence>
<gene>
    <name evidence="4" type="ORF">FE784_19700</name>
</gene>
<sequence>MLHRLRGGSGLGQRTKRGRLAPVRNERGVTLIEVLAASAILAFVVLAVVQLSGYNLLSMHKSDRTIQAHRAAEQVLNRIRSDAAAQAPFSRYDWSSGSYSCDNASPACSGLLPPQSALTIRSQPFNGSASSVLAPVSSSRQATVQAIVNIGSAPRLVTVTVQWEGGG</sequence>
<comment type="caution">
    <text evidence="4">The sequence shown here is derived from an EMBL/GenBank/DDBJ whole genome shotgun (WGS) entry which is preliminary data.</text>
</comment>
<evidence type="ECO:0000313" key="5">
    <source>
        <dbReference type="Proteomes" id="UP000307943"/>
    </source>
</evidence>
<dbReference type="GO" id="GO:0030420">
    <property type="term" value="P:establishment of competence for transformation"/>
    <property type="evidence" value="ECO:0007669"/>
    <property type="project" value="UniProtKB-KW"/>
</dbReference>
<feature type="transmembrane region" description="Helical" evidence="3">
    <location>
        <begin position="34"/>
        <end position="57"/>
    </location>
</feature>
<keyword evidence="3" id="KW-0472">Membrane</keyword>
<dbReference type="NCBIfam" id="TIGR02532">
    <property type="entry name" value="IV_pilin_GFxxxE"/>
    <property type="match status" value="1"/>
</dbReference>
<keyword evidence="5" id="KW-1185">Reference proteome</keyword>
<dbReference type="Proteomes" id="UP000307943">
    <property type="component" value="Unassembled WGS sequence"/>
</dbReference>
<dbReference type="PROSITE" id="PS00409">
    <property type="entry name" value="PROKAR_NTER_METHYL"/>
    <property type="match status" value="1"/>
</dbReference>
<dbReference type="OrthoDB" id="2968679at2"/>
<organism evidence="4 5">
    <name type="scientific">Paenibacillus hemerocallicola</name>
    <dbReference type="NCBI Taxonomy" id="1172614"/>
    <lineage>
        <taxon>Bacteria</taxon>
        <taxon>Bacillati</taxon>
        <taxon>Bacillota</taxon>
        <taxon>Bacilli</taxon>
        <taxon>Bacillales</taxon>
        <taxon>Paenibacillaceae</taxon>
        <taxon>Paenibacillus</taxon>
    </lineage>
</organism>
<dbReference type="GO" id="GO:0009986">
    <property type="term" value="C:cell surface"/>
    <property type="evidence" value="ECO:0007669"/>
    <property type="project" value="UniProtKB-SubCell"/>
</dbReference>
<reference evidence="4 5" key="1">
    <citation type="submission" date="2019-05" db="EMBL/GenBank/DDBJ databases">
        <title>We sequenced the genome of Paenibacillus hemerocallicola KCTC 33185 for further insight into its adaptation and study the phylogeny of Paenibacillus.</title>
        <authorList>
            <person name="Narsing Rao M.P."/>
        </authorList>
    </citation>
    <scope>NUCLEOTIDE SEQUENCE [LARGE SCALE GENOMIC DNA]</scope>
    <source>
        <strain evidence="4 5">KCTC 33185</strain>
    </source>
</reference>